<comment type="similarity">
    <text evidence="2">Belongs to the glycosyltransferase 2 family.</text>
</comment>
<dbReference type="EMBL" id="PTJD01000006">
    <property type="protein sequence ID" value="PPK95213.1"/>
    <property type="molecule type" value="Genomic_DNA"/>
</dbReference>
<organism evidence="7 8">
    <name type="scientific">Kineococcus xinjiangensis</name>
    <dbReference type="NCBI Taxonomy" id="512762"/>
    <lineage>
        <taxon>Bacteria</taxon>
        <taxon>Bacillati</taxon>
        <taxon>Actinomycetota</taxon>
        <taxon>Actinomycetes</taxon>
        <taxon>Kineosporiales</taxon>
        <taxon>Kineosporiaceae</taxon>
        <taxon>Kineococcus</taxon>
    </lineage>
</organism>
<keyword evidence="3" id="KW-0328">Glycosyltransferase</keyword>
<comment type="pathway">
    <text evidence="1">Cell wall biogenesis; cell wall polysaccharide biosynthesis.</text>
</comment>
<dbReference type="Proteomes" id="UP000239485">
    <property type="component" value="Unassembled WGS sequence"/>
</dbReference>
<dbReference type="Gene3D" id="3.90.550.10">
    <property type="entry name" value="Spore Coat Polysaccharide Biosynthesis Protein SpsA, Chain A"/>
    <property type="match status" value="1"/>
</dbReference>
<comment type="caution">
    <text evidence="7">The sequence shown here is derived from an EMBL/GenBank/DDBJ whole genome shotgun (WGS) entry which is preliminary data.</text>
</comment>
<dbReference type="SUPFAM" id="SSF53448">
    <property type="entry name" value="Nucleotide-diphospho-sugar transferases"/>
    <property type="match status" value="1"/>
</dbReference>
<dbReference type="GO" id="GO:0016757">
    <property type="term" value="F:glycosyltransferase activity"/>
    <property type="evidence" value="ECO:0007669"/>
    <property type="project" value="UniProtKB-KW"/>
</dbReference>
<reference evidence="7 8" key="1">
    <citation type="submission" date="2018-02" db="EMBL/GenBank/DDBJ databases">
        <title>Genomic Encyclopedia of Archaeal and Bacterial Type Strains, Phase II (KMG-II): from individual species to whole genera.</title>
        <authorList>
            <person name="Goeker M."/>
        </authorList>
    </citation>
    <scope>NUCLEOTIDE SEQUENCE [LARGE SCALE GENOMIC DNA]</scope>
    <source>
        <strain evidence="7 8">DSM 22857</strain>
    </source>
</reference>
<evidence type="ECO:0000256" key="1">
    <source>
        <dbReference type="ARBA" id="ARBA00004776"/>
    </source>
</evidence>
<evidence type="ECO:0000256" key="3">
    <source>
        <dbReference type="ARBA" id="ARBA00022676"/>
    </source>
</evidence>
<dbReference type="PANTHER" id="PTHR43179:SF12">
    <property type="entry name" value="GALACTOFURANOSYLTRANSFERASE GLFT2"/>
    <property type="match status" value="1"/>
</dbReference>
<accession>A0A2S6ILV0</accession>
<dbReference type="InterPro" id="IPR001173">
    <property type="entry name" value="Glyco_trans_2-like"/>
</dbReference>
<evidence type="ECO:0000313" key="7">
    <source>
        <dbReference type="EMBL" id="PPK95213.1"/>
    </source>
</evidence>
<dbReference type="OrthoDB" id="153025at2"/>
<keyword evidence="5" id="KW-0812">Transmembrane</keyword>
<keyword evidence="8" id="KW-1185">Reference proteome</keyword>
<keyword evidence="4 7" id="KW-0808">Transferase</keyword>
<proteinExistence type="inferred from homology"/>
<dbReference type="RefSeq" id="WP_104432610.1">
    <property type="nucleotide sequence ID" value="NZ_PTJD01000006.1"/>
</dbReference>
<evidence type="ECO:0000256" key="4">
    <source>
        <dbReference type="ARBA" id="ARBA00022679"/>
    </source>
</evidence>
<sequence length="334" mass="35314">MPTQPGAHPATADENAPAPACSVVIAAHDEGRWPLLERAVRSALEQDGVAVQLVVAIDNNRALLDRARAELAGATVVLNEGQRGASTTRNAGAAAATGEYLAFLDDDAAATDATWLRRLLQPLVSDPAVCGVGGGVLPDWHTGRPPWFPMEFGWVVGASYTGMPESAAPVRNVWSENMAVRSADFRAVGGFDEGFGKVGEASRPEDTELCMRVQAAAGGHWLYAPDALVVHAVPAERSTVSFFLRRCWMEGIGKAGLARIAGEQESLTAERAYTTRVLPAGMLRGAAEAVRGDLWGLARSALIVAGTVVAGSGFVVERRRIGRRSTRRPALAAR</sequence>
<dbReference type="Pfam" id="PF00535">
    <property type="entry name" value="Glycos_transf_2"/>
    <property type="match status" value="1"/>
</dbReference>
<evidence type="ECO:0000256" key="5">
    <source>
        <dbReference type="SAM" id="Phobius"/>
    </source>
</evidence>
<keyword evidence="5" id="KW-0472">Membrane</keyword>
<dbReference type="AlphaFoldDB" id="A0A2S6ILV0"/>
<name>A0A2S6ILV0_9ACTN</name>
<feature type="domain" description="Glycosyltransferase 2-like" evidence="6">
    <location>
        <begin position="22"/>
        <end position="153"/>
    </location>
</feature>
<dbReference type="PANTHER" id="PTHR43179">
    <property type="entry name" value="RHAMNOSYLTRANSFERASE WBBL"/>
    <property type="match status" value="1"/>
</dbReference>
<dbReference type="InterPro" id="IPR029044">
    <property type="entry name" value="Nucleotide-diphossugar_trans"/>
</dbReference>
<protein>
    <submittedName>
        <fullName evidence="7">GT2 family glycosyltransferase</fullName>
    </submittedName>
</protein>
<evidence type="ECO:0000259" key="6">
    <source>
        <dbReference type="Pfam" id="PF00535"/>
    </source>
</evidence>
<evidence type="ECO:0000256" key="2">
    <source>
        <dbReference type="ARBA" id="ARBA00006739"/>
    </source>
</evidence>
<evidence type="ECO:0000313" key="8">
    <source>
        <dbReference type="Proteomes" id="UP000239485"/>
    </source>
</evidence>
<gene>
    <name evidence="7" type="ORF">CLV92_10634</name>
</gene>
<feature type="transmembrane region" description="Helical" evidence="5">
    <location>
        <begin position="294"/>
        <end position="316"/>
    </location>
</feature>
<keyword evidence="5" id="KW-1133">Transmembrane helix</keyword>